<evidence type="ECO:0000313" key="3">
    <source>
        <dbReference type="Proteomes" id="UP001317259"/>
    </source>
</evidence>
<dbReference type="Proteomes" id="UP001317259">
    <property type="component" value="Unassembled WGS sequence"/>
</dbReference>
<sequence length="120" mass="13715">MLLDWLRTRRDLLAELNTARARNAQADLELDDLADENHSLKRQLIDARIEAMAVKEEADEHRAELAEARPELARLRAELAELKTSPLYQQLQDAQRHAASLAARLDEITQRSIAQDVPLR</sequence>
<evidence type="ECO:0000313" key="2">
    <source>
        <dbReference type="EMBL" id="MCK2219740.1"/>
    </source>
</evidence>
<name>A0ABT0G549_9ACTN</name>
<comment type="caution">
    <text evidence="2">The sequence shown here is derived from an EMBL/GenBank/DDBJ whole genome shotgun (WGS) entry which is preliminary data.</text>
</comment>
<keyword evidence="1" id="KW-0175">Coiled coil</keyword>
<dbReference type="EMBL" id="JAKRKC020000002">
    <property type="protein sequence ID" value="MCK2219740.1"/>
    <property type="molecule type" value="Genomic_DNA"/>
</dbReference>
<dbReference type="RefSeq" id="WP_242375263.1">
    <property type="nucleotide sequence ID" value="NZ_JAKRKC020000002.1"/>
</dbReference>
<gene>
    <name evidence="2" type="ORF">MF672_038985</name>
</gene>
<evidence type="ECO:0000256" key="1">
    <source>
        <dbReference type="SAM" id="Coils"/>
    </source>
</evidence>
<organism evidence="2 3">
    <name type="scientific">Actinomadura luzonensis</name>
    <dbReference type="NCBI Taxonomy" id="2805427"/>
    <lineage>
        <taxon>Bacteria</taxon>
        <taxon>Bacillati</taxon>
        <taxon>Actinomycetota</taxon>
        <taxon>Actinomycetes</taxon>
        <taxon>Streptosporangiales</taxon>
        <taxon>Thermomonosporaceae</taxon>
        <taxon>Actinomadura</taxon>
    </lineage>
</organism>
<protein>
    <submittedName>
        <fullName evidence="2">Uncharacterized protein</fullName>
    </submittedName>
</protein>
<keyword evidence="3" id="KW-1185">Reference proteome</keyword>
<feature type="coiled-coil region" evidence="1">
    <location>
        <begin position="9"/>
        <end position="111"/>
    </location>
</feature>
<accession>A0ABT0G549</accession>
<reference evidence="2 3" key="1">
    <citation type="submission" date="2022-04" db="EMBL/GenBank/DDBJ databases">
        <title>Genome draft of Actinomadura sp. ATCC 31491.</title>
        <authorList>
            <person name="Shi X."/>
            <person name="Du Y."/>
        </authorList>
    </citation>
    <scope>NUCLEOTIDE SEQUENCE [LARGE SCALE GENOMIC DNA]</scope>
    <source>
        <strain evidence="2 3">ATCC 31491</strain>
    </source>
</reference>
<proteinExistence type="predicted"/>